<keyword evidence="5" id="KW-1133">Transmembrane helix</keyword>
<dbReference type="AlphaFoldDB" id="M5GF10"/>
<feature type="region of interest" description="Disordered" evidence="11">
    <location>
        <begin position="45"/>
        <end position="80"/>
    </location>
</feature>
<evidence type="ECO:0008006" key="14">
    <source>
        <dbReference type="Google" id="ProtNLM"/>
    </source>
</evidence>
<dbReference type="OMA" id="RIAMSPY"/>
<comment type="similarity">
    <text evidence="10">Belongs to the CDP-alcohol phosphatidyltransferase class-I family.</text>
</comment>
<keyword evidence="13" id="KW-1185">Reference proteome</keyword>
<dbReference type="GO" id="GO:0016020">
    <property type="term" value="C:membrane"/>
    <property type="evidence" value="ECO:0007669"/>
    <property type="project" value="UniProtKB-SubCell"/>
</dbReference>
<dbReference type="InterPro" id="IPR043130">
    <property type="entry name" value="CDP-OH_PTrfase_TM_dom"/>
</dbReference>
<evidence type="ECO:0000256" key="1">
    <source>
        <dbReference type="ARBA" id="ARBA00004141"/>
    </source>
</evidence>
<evidence type="ECO:0000256" key="9">
    <source>
        <dbReference type="ARBA" id="ARBA00023264"/>
    </source>
</evidence>
<dbReference type="Proteomes" id="UP000030653">
    <property type="component" value="Unassembled WGS sequence"/>
</dbReference>
<dbReference type="Pfam" id="PF01066">
    <property type="entry name" value="CDP-OH_P_transf"/>
    <property type="match status" value="1"/>
</dbReference>
<keyword evidence="8" id="KW-0594">Phospholipid biosynthesis</keyword>
<dbReference type="GeneID" id="63690009"/>
<keyword evidence="3 10" id="KW-0808">Transferase</keyword>
<evidence type="ECO:0000313" key="13">
    <source>
        <dbReference type="Proteomes" id="UP000030653"/>
    </source>
</evidence>
<organism evidence="12 13">
    <name type="scientific">Dacryopinax primogenitus (strain DJM 731)</name>
    <name type="common">Brown rot fungus</name>
    <dbReference type="NCBI Taxonomy" id="1858805"/>
    <lineage>
        <taxon>Eukaryota</taxon>
        <taxon>Fungi</taxon>
        <taxon>Dikarya</taxon>
        <taxon>Basidiomycota</taxon>
        <taxon>Agaricomycotina</taxon>
        <taxon>Dacrymycetes</taxon>
        <taxon>Dacrymycetales</taxon>
        <taxon>Dacrymycetaceae</taxon>
        <taxon>Dacryopinax</taxon>
    </lineage>
</organism>
<dbReference type="GO" id="GO:0043337">
    <property type="term" value="F:cardiolipin synthase (CMP-forming)"/>
    <property type="evidence" value="ECO:0007669"/>
    <property type="project" value="TreeGrafter"/>
</dbReference>
<evidence type="ECO:0000256" key="3">
    <source>
        <dbReference type="ARBA" id="ARBA00022679"/>
    </source>
</evidence>
<keyword evidence="6" id="KW-0443">Lipid metabolism</keyword>
<evidence type="ECO:0000256" key="5">
    <source>
        <dbReference type="ARBA" id="ARBA00022989"/>
    </source>
</evidence>
<evidence type="ECO:0000256" key="11">
    <source>
        <dbReference type="SAM" id="MobiDB-lite"/>
    </source>
</evidence>
<evidence type="ECO:0000256" key="8">
    <source>
        <dbReference type="ARBA" id="ARBA00023209"/>
    </source>
</evidence>
<evidence type="ECO:0000256" key="7">
    <source>
        <dbReference type="ARBA" id="ARBA00023136"/>
    </source>
</evidence>
<comment type="subcellular location">
    <subcellularLocation>
        <location evidence="1">Membrane</location>
        <topology evidence="1">Multi-pass membrane protein</topology>
    </subcellularLocation>
</comment>
<dbReference type="InterPro" id="IPR000462">
    <property type="entry name" value="CDP-OH_P_trans"/>
</dbReference>
<evidence type="ECO:0000256" key="2">
    <source>
        <dbReference type="ARBA" id="ARBA00022516"/>
    </source>
</evidence>
<sequence length="281" mass="31010">MLAGRHISITQKAVALLSLPPLALVRRPYWPRAVRQPGLAHLHTSHTLRYLPPPPKTPPEEKPSSDVSSPTSPADPPTQHENIYTLPNLLTTSRILACPVLGYAILQGSWPLATGLLLYASVTDWLDGWIARKWEMKSVLGTILDPAADKALMTTLTVTLAMKGLLPVPLAVIIIGRDVFLGISAFWWRYTSLPPPKIFTRYWDFSIPSAEVQPTEISKMNTALQLLLMGVTTISPLISYDLSAPLRVLQWIVAGTTIWSGLGYLFNNQSVRLVAKLPKKP</sequence>
<keyword evidence="2" id="KW-0444">Lipid biosynthesis</keyword>
<evidence type="ECO:0000313" key="12">
    <source>
        <dbReference type="EMBL" id="EJU03733.1"/>
    </source>
</evidence>
<evidence type="ECO:0000256" key="6">
    <source>
        <dbReference type="ARBA" id="ARBA00023098"/>
    </source>
</evidence>
<dbReference type="GO" id="GO:0005739">
    <property type="term" value="C:mitochondrion"/>
    <property type="evidence" value="ECO:0007669"/>
    <property type="project" value="TreeGrafter"/>
</dbReference>
<dbReference type="GO" id="GO:0032049">
    <property type="term" value="P:cardiolipin biosynthetic process"/>
    <property type="evidence" value="ECO:0007669"/>
    <property type="project" value="TreeGrafter"/>
</dbReference>
<dbReference type="OrthoDB" id="10020554at2759"/>
<dbReference type="STRING" id="1858805.M5GF10"/>
<reference evidence="12 13" key="1">
    <citation type="journal article" date="2012" name="Science">
        <title>The Paleozoic origin of enzymatic lignin decomposition reconstructed from 31 fungal genomes.</title>
        <authorList>
            <person name="Floudas D."/>
            <person name="Binder M."/>
            <person name="Riley R."/>
            <person name="Barry K."/>
            <person name="Blanchette R.A."/>
            <person name="Henrissat B."/>
            <person name="Martinez A.T."/>
            <person name="Otillar R."/>
            <person name="Spatafora J.W."/>
            <person name="Yadav J.S."/>
            <person name="Aerts A."/>
            <person name="Benoit I."/>
            <person name="Boyd A."/>
            <person name="Carlson A."/>
            <person name="Copeland A."/>
            <person name="Coutinho P.M."/>
            <person name="de Vries R.P."/>
            <person name="Ferreira P."/>
            <person name="Findley K."/>
            <person name="Foster B."/>
            <person name="Gaskell J."/>
            <person name="Glotzer D."/>
            <person name="Gorecki P."/>
            <person name="Heitman J."/>
            <person name="Hesse C."/>
            <person name="Hori C."/>
            <person name="Igarashi K."/>
            <person name="Jurgens J.A."/>
            <person name="Kallen N."/>
            <person name="Kersten P."/>
            <person name="Kohler A."/>
            <person name="Kuees U."/>
            <person name="Kumar T.K.A."/>
            <person name="Kuo A."/>
            <person name="LaButti K."/>
            <person name="Larrondo L.F."/>
            <person name="Lindquist E."/>
            <person name="Ling A."/>
            <person name="Lombard V."/>
            <person name="Lucas S."/>
            <person name="Lundell T."/>
            <person name="Martin R."/>
            <person name="McLaughlin D.J."/>
            <person name="Morgenstern I."/>
            <person name="Morin E."/>
            <person name="Murat C."/>
            <person name="Nagy L.G."/>
            <person name="Nolan M."/>
            <person name="Ohm R.A."/>
            <person name="Patyshakuliyeva A."/>
            <person name="Rokas A."/>
            <person name="Ruiz-Duenas F.J."/>
            <person name="Sabat G."/>
            <person name="Salamov A."/>
            <person name="Samejima M."/>
            <person name="Schmutz J."/>
            <person name="Slot J.C."/>
            <person name="St John F."/>
            <person name="Stenlid J."/>
            <person name="Sun H."/>
            <person name="Sun S."/>
            <person name="Syed K."/>
            <person name="Tsang A."/>
            <person name="Wiebenga A."/>
            <person name="Young D."/>
            <person name="Pisabarro A."/>
            <person name="Eastwood D.C."/>
            <person name="Martin F."/>
            <person name="Cullen D."/>
            <person name="Grigoriev I.V."/>
            <person name="Hibbett D.S."/>
        </authorList>
    </citation>
    <scope>NUCLEOTIDE SEQUENCE [LARGE SCALE GENOMIC DNA]</scope>
    <source>
        <strain evidence="12 13">DJM-731 SS1</strain>
    </source>
</reference>
<keyword evidence="4" id="KW-0812">Transmembrane</keyword>
<dbReference type="PANTHER" id="PTHR14269">
    <property type="entry name" value="CDP-DIACYLGLYCEROL--GLYCEROL-3-PHOSPHATE 3-PHOSPHATIDYLTRANSFERASE-RELATED"/>
    <property type="match status" value="1"/>
</dbReference>
<proteinExistence type="inferred from homology"/>
<dbReference type="InterPro" id="IPR050324">
    <property type="entry name" value="CDP-alcohol_PTase-I"/>
</dbReference>
<keyword evidence="9" id="KW-1208">Phospholipid metabolism</keyword>
<dbReference type="HOGENOM" id="CLU_051314_0_2_1"/>
<dbReference type="Gene3D" id="1.20.120.1760">
    <property type="match status" value="1"/>
</dbReference>
<evidence type="ECO:0000256" key="4">
    <source>
        <dbReference type="ARBA" id="ARBA00022692"/>
    </source>
</evidence>
<name>M5GF10_DACPD</name>
<dbReference type="PANTHER" id="PTHR14269:SF60">
    <property type="entry name" value="CARDIOLIPIN SYNTHASE (CMP-FORMING)"/>
    <property type="match status" value="1"/>
</dbReference>
<dbReference type="RefSeq" id="XP_040630627.1">
    <property type="nucleotide sequence ID" value="XM_040774947.1"/>
</dbReference>
<keyword evidence="7" id="KW-0472">Membrane</keyword>
<evidence type="ECO:0000256" key="10">
    <source>
        <dbReference type="RuleBase" id="RU003750"/>
    </source>
</evidence>
<protein>
    <recommendedName>
        <fullName evidence="14">CDP-alcohol phosphatidyltransferase</fullName>
    </recommendedName>
</protein>
<dbReference type="PROSITE" id="PS00379">
    <property type="entry name" value="CDP_ALCOHOL_P_TRANSF"/>
    <property type="match status" value="1"/>
</dbReference>
<accession>M5GF10</accession>
<gene>
    <name evidence="12" type="ORF">DACRYDRAFT_49857</name>
</gene>
<dbReference type="InterPro" id="IPR048254">
    <property type="entry name" value="CDP_ALCOHOL_P_TRANSF_CS"/>
</dbReference>
<dbReference type="EMBL" id="JH795859">
    <property type="protein sequence ID" value="EJU03733.1"/>
    <property type="molecule type" value="Genomic_DNA"/>
</dbReference>